<reference evidence="3 4" key="1">
    <citation type="journal article" date="2021" name="BMC Biol.">
        <title>Horizontally acquired antibacterial genes associated with adaptive radiation of ladybird beetles.</title>
        <authorList>
            <person name="Li H.S."/>
            <person name="Tang X.F."/>
            <person name="Huang Y.H."/>
            <person name="Xu Z.Y."/>
            <person name="Chen M.L."/>
            <person name="Du X.Y."/>
            <person name="Qiu B.Y."/>
            <person name="Chen P.T."/>
            <person name="Zhang W."/>
            <person name="Slipinski A."/>
            <person name="Escalona H.E."/>
            <person name="Waterhouse R.M."/>
            <person name="Zwick A."/>
            <person name="Pang H."/>
        </authorList>
    </citation>
    <scope>NUCLEOTIDE SEQUENCE [LARGE SCALE GENOMIC DNA]</scope>
    <source>
        <strain evidence="3">SYSU2018</strain>
    </source>
</reference>
<keyword evidence="4" id="KW-1185">Reference proteome</keyword>
<feature type="chain" id="PRO_5044832609" evidence="2">
    <location>
        <begin position="19"/>
        <end position="200"/>
    </location>
</feature>
<gene>
    <name evidence="3" type="ORF">HHI36_013951</name>
</gene>
<accession>A0ABD2N2A7</accession>
<organism evidence="3 4">
    <name type="scientific">Cryptolaemus montrouzieri</name>
    <dbReference type="NCBI Taxonomy" id="559131"/>
    <lineage>
        <taxon>Eukaryota</taxon>
        <taxon>Metazoa</taxon>
        <taxon>Ecdysozoa</taxon>
        <taxon>Arthropoda</taxon>
        <taxon>Hexapoda</taxon>
        <taxon>Insecta</taxon>
        <taxon>Pterygota</taxon>
        <taxon>Neoptera</taxon>
        <taxon>Endopterygota</taxon>
        <taxon>Coleoptera</taxon>
        <taxon>Polyphaga</taxon>
        <taxon>Cucujiformia</taxon>
        <taxon>Coccinelloidea</taxon>
        <taxon>Coccinellidae</taxon>
        <taxon>Scymninae</taxon>
        <taxon>Scymnini</taxon>
        <taxon>Cryptolaemus</taxon>
    </lineage>
</organism>
<dbReference type="InterPro" id="IPR031983">
    <property type="entry name" value="DUF4786"/>
</dbReference>
<sequence length="200" mass="22154">MHIITLISLAVFLKNSIGAPTDQRRGKSLYYDFGPNSDYELGSIGLEDNSNYVNEEDIARTIPPSRRKSTPQKIVPANAFNSPIYYIALPPQPYIFVPGMGYMSQPPPSPAGNFLNLPVNFVANGKPSNIYQWSGSPFSNLMPQGKPVTQRPTEKPKPADSSIINLDNKFVFNGKPSDSISVLRDSYNALYSDALENFYL</sequence>
<name>A0ABD2N2A7_9CUCU</name>
<dbReference type="AlphaFoldDB" id="A0ABD2N2A7"/>
<dbReference type="Proteomes" id="UP001516400">
    <property type="component" value="Unassembled WGS sequence"/>
</dbReference>
<proteinExistence type="predicted"/>
<evidence type="ECO:0000256" key="1">
    <source>
        <dbReference type="SAM" id="MobiDB-lite"/>
    </source>
</evidence>
<evidence type="ECO:0000256" key="2">
    <source>
        <dbReference type="SAM" id="SignalP"/>
    </source>
</evidence>
<dbReference type="EMBL" id="JABFTP020000062">
    <property type="protein sequence ID" value="KAL3272471.1"/>
    <property type="molecule type" value="Genomic_DNA"/>
</dbReference>
<comment type="caution">
    <text evidence="3">The sequence shown here is derived from an EMBL/GenBank/DDBJ whole genome shotgun (WGS) entry which is preliminary data.</text>
</comment>
<evidence type="ECO:0000313" key="3">
    <source>
        <dbReference type="EMBL" id="KAL3272471.1"/>
    </source>
</evidence>
<feature type="signal peptide" evidence="2">
    <location>
        <begin position="1"/>
        <end position="18"/>
    </location>
</feature>
<protein>
    <submittedName>
        <fullName evidence="3">Uncharacterized protein</fullName>
    </submittedName>
</protein>
<feature type="region of interest" description="Disordered" evidence="1">
    <location>
        <begin position="142"/>
        <end position="161"/>
    </location>
</feature>
<dbReference type="Pfam" id="PF16027">
    <property type="entry name" value="DUF4786"/>
    <property type="match status" value="1"/>
</dbReference>
<evidence type="ECO:0000313" key="4">
    <source>
        <dbReference type="Proteomes" id="UP001516400"/>
    </source>
</evidence>
<keyword evidence="2" id="KW-0732">Signal</keyword>